<dbReference type="PANTHER" id="PTHR33734:SF22">
    <property type="entry name" value="MEMBRANE-BOUND LYTIC MUREIN TRANSGLYCOSYLASE D"/>
    <property type="match status" value="1"/>
</dbReference>
<protein>
    <submittedName>
        <fullName evidence="4">LysM peptidoglycan-binding domain-containing protein</fullName>
    </submittedName>
</protein>
<feature type="compositionally biased region" description="Polar residues" evidence="2">
    <location>
        <begin position="25"/>
        <end position="35"/>
    </location>
</feature>
<dbReference type="Gene3D" id="1.10.530.10">
    <property type="match status" value="1"/>
</dbReference>
<dbReference type="SUPFAM" id="SSF54106">
    <property type="entry name" value="LysM domain"/>
    <property type="match status" value="3"/>
</dbReference>
<dbReference type="PROSITE" id="PS00922">
    <property type="entry name" value="TRANSGLYCOSYLASE"/>
    <property type="match status" value="1"/>
</dbReference>
<dbReference type="PROSITE" id="PS51782">
    <property type="entry name" value="LYSM"/>
    <property type="match status" value="3"/>
</dbReference>
<dbReference type="Gene3D" id="3.10.350.10">
    <property type="entry name" value="LysM domain"/>
    <property type="match status" value="3"/>
</dbReference>
<feature type="domain" description="LysM" evidence="3">
    <location>
        <begin position="427"/>
        <end position="471"/>
    </location>
</feature>
<dbReference type="GO" id="GO:0008932">
    <property type="term" value="F:lytic endotransglycosylase activity"/>
    <property type="evidence" value="ECO:0007669"/>
    <property type="project" value="TreeGrafter"/>
</dbReference>
<dbReference type="SMART" id="SM00257">
    <property type="entry name" value="LysM"/>
    <property type="match status" value="3"/>
</dbReference>
<feature type="domain" description="LysM" evidence="3">
    <location>
        <begin position="353"/>
        <end position="396"/>
    </location>
</feature>
<evidence type="ECO:0000313" key="5">
    <source>
        <dbReference type="Proteomes" id="UP001239782"/>
    </source>
</evidence>
<dbReference type="GO" id="GO:0016020">
    <property type="term" value="C:membrane"/>
    <property type="evidence" value="ECO:0007669"/>
    <property type="project" value="InterPro"/>
</dbReference>
<evidence type="ECO:0000313" key="4">
    <source>
        <dbReference type="EMBL" id="WMS88486.1"/>
    </source>
</evidence>
<gene>
    <name evidence="4" type="ORF">Q9312_06110</name>
</gene>
<dbReference type="InterPro" id="IPR018392">
    <property type="entry name" value="LysM"/>
</dbReference>
<dbReference type="PANTHER" id="PTHR33734">
    <property type="entry name" value="LYSM DOMAIN-CONTAINING GPI-ANCHORED PROTEIN 2"/>
    <property type="match status" value="1"/>
</dbReference>
<dbReference type="PROSITE" id="PS51257">
    <property type="entry name" value="PROKAR_LIPOPROTEIN"/>
    <property type="match status" value="1"/>
</dbReference>
<proteinExistence type="inferred from homology"/>
<dbReference type="EMBL" id="CP133548">
    <property type="protein sequence ID" value="WMS88486.1"/>
    <property type="molecule type" value="Genomic_DNA"/>
</dbReference>
<evidence type="ECO:0000256" key="1">
    <source>
        <dbReference type="ARBA" id="ARBA00007734"/>
    </source>
</evidence>
<dbReference type="CDD" id="cd00118">
    <property type="entry name" value="LysM"/>
    <property type="match status" value="3"/>
</dbReference>
<keyword evidence="5" id="KW-1185">Reference proteome</keyword>
<name>A0AA51RVN3_9GAMM</name>
<dbReference type="Proteomes" id="UP001239782">
    <property type="component" value="Chromosome"/>
</dbReference>
<comment type="similarity">
    <text evidence="1">Belongs to the transglycosylase Slt family.</text>
</comment>
<dbReference type="SUPFAM" id="SSF53955">
    <property type="entry name" value="Lysozyme-like"/>
    <property type="match status" value="1"/>
</dbReference>
<dbReference type="InterPro" id="IPR000189">
    <property type="entry name" value="Transglyc_AS"/>
</dbReference>
<sequence>MNRFFVLITMIVGLTACQHQTWFQTSESKTSQSTADALEDSPEVSSTEQKVIVEEQLIDEIDVVEISEENSASEVAEADNLWWMIRQQLALDIPEKRRLISQRNWYAKHPAYIARVSARARPYLHHIYEQLEQRKMPMELALLPIVESAFDPFAYSHGRASGMWQFIPGTGKRFGLRQNWWYDGRRDVFYSTHAALDYLAYLHKRFDGDWLHAIAAYNSGEGNVIRAIRKNKRKNLPTDFWSLDLPKETEAYVPKLLALADLLKNYQTYELTWTPVANTPYFEKVTVDSQIDLVVAAELAELDLEDFYTLNPAFNHWATEPKRDTDLLFPIANAQIFKQALKSTPKEQRIAFKRYVIQPGDSLLSLSKKFNTTVELLRSTNGIRGNLIRVGKPLLIPTAAYTAGQYSKSSQNRTAAKQNRQRDGQKVHIAVQSGDSFWSLAKEYKVGMRQLAAWNNMAPTDPLRIGQKLVVWTEHPKGIAVQSGIKNKTRKIRYSVRRGDSIARIAGKFNVRVADVVRWNQINPKKYLQPGQRLTLYVDITQQY</sequence>
<dbReference type="KEGG" id="plei:Q9312_06110"/>
<dbReference type="CDD" id="cd16894">
    <property type="entry name" value="MltD-like"/>
    <property type="match status" value="1"/>
</dbReference>
<evidence type="ECO:0000256" key="2">
    <source>
        <dbReference type="SAM" id="MobiDB-lite"/>
    </source>
</evidence>
<dbReference type="FunFam" id="1.10.530.10:FF:000004">
    <property type="entry name" value="Membrane-bound lytic murein transglycosylase D"/>
    <property type="match status" value="1"/>
</dbReference>
<dbReference type="InterPro" id="IPR023346">
    <property type="entry name" value="Lysozyme-like_dom_sf"/>
</dbReference>
<feature type="region of interest" description="Disordered" evidence="2">
    <location>
        <begin position="25"/>
        <end position="45"/>
    </location>
</feature>
<dbReference type="Pfam" id="PF01476">
    <property type="entry name" value="LysM"/>
    <property type="match status" value="3"/>
</dbReference>
<reference evidence="4 5" key="1">
    <citation type="submission" date="2023-08" db="EMBL/GenBank/DDBJ databases">
        <title>Pleionea litopenaei sp. nov., isolated from stomach of juvenile Litopenaeus vannamei.</title>
        <authorList>
            <person name="Rho A.M."/>
            <person name="Hwang C.Y."/>
        </authorList>
    </citation>
    <scope>NUCLEOTIDE SEQUENCE [LARGE SCALE GENOMIC DNA]</scope>
    <source>
        <strain evidence="4 5">HL-JVS1</strain>
    </source>
</reference>
<accession>A0AA51RVN3</accession>
<feature type="domain" description="LysM" evidence="3">
    <location>
        <begin position="492"/>
        <end position="536"/>
    </location>
</feature>
<evidence type="ECO:0000259" key="3">
    <source>
        <dbReference type="PROSITE" id="PS51782"/>
    </source>
</evidence>
<dbReference type="InterPro" id="IPR036779">
    <property type="entry name" value="LysM_dom_sf"/>
</dbReference>
<dbReference type="GO" id="GO:0000270">
    <property type="term" value="P:peptidoglycan metabolic process"/>
    <property type="evidence" value="ECO:0007669"/>
    <property type="project" value="InterPro"/>
</dbReference>
<organism evidence="4 5">
    <name type="scientific">Pleionea litopenaei</name>
    <dbReference type="NCBI Taxonomy" id="3070815"/>
    <lineage>
        <taxon>Bacteria</taxon>
        <taxon>Pseudomonadati</taxon>
        <taxon>Pseudomonadota</taxon>
        <taxon>Gammaproteobacteria</taxon>
        <taxon>Oceanospirillales</taxon>
        <taxon>Pleioneaceae</taxon>
        <taxon>Pleionea</taxon>
    </lineage>
</organism>
<dbReference type="RefSeq" id="WP_309203700.1">
    <property type="nucleotide sequence ID" value="NZ_CP133548.1"/>
</dbReference>
<dbReference type="InterPro" id="IPR008258">
    <property type="entry name" value="Transglycosylase_SLT_dom_1"/>
</dbReference>
<dbReference type="AlphaFoldDB" id="A0AA51RVN3"/>
<dbReference type="Pfam" id="PF01464">
    <property type="entry name" value="SLT"/>
    <property type="match status" value="1"/>
</dbReference>